<evidence type="ECO:0000313" key="3">
    <source>
        <dbReference type="Proteomes" id="UP001165122"/>
    </source>
</evidence>
<evidence type="ECO:0000313" key="2">
    <source>
        <dbReference type="EMBL" id="GMI00506.1"/>
    </source>
</evidence>
<proteinExistence type="predicted"/>
<dbReference type="InterPro" id="IPR010997">
    <property type="entry name" value="HRDC-like_sf"/>
</dbReference>
<sequence length="161" mass="17946">MATEDLSNVNDLNFGTTLEDPSKPDSDYAIMSTSEVYLLLSSQSSDDQTSVYNKCLGYSKRFCGLLGGMEGVSEMGREERGRGVEDLKELLLQKQYQNPSTGSTVQLHRYEATKLLDLMSLTSDAEEAFCLIPSLEGRFTGEQVGEYLELVKRTMRNFQGV</sequence>
<feature type="region of interest" description="Disordered" evidence="1">
    <location>
        <begin position="1"/>
        <end position="24"/>
    </location>
</feature>
<dbReference type="EMBL" id="BRXW01000023">
    <property type="protein sequence ID" value="GMI00506.1"/>
    <property type="molecule type" value="Genomic_DNA"/>
</dbReference>
<dbReference type="InterPro" id="IPR038324">
    <property type="entry name" value="Rpb4/RPC9_sf"/>
</dbReference>
<comment type="caution">
    <text evidence="2">The sequence shown here is derived from an EMBL/GenBank/DDBJ whole genome shotgun (WGS) entry which is preliminary data.</text>
</comment>
<dbReference type="SUPFAM" id="SSF47819">
    <property type="entry name" value="HRDC-like"/>
    <property type="match status" value="1"/>
</dbReference>
<evidence type="ECO:0000256" key="1">
    <source>
        <dbReference type="SAM" id="MobiDB-lite"/>
    </source>
</evidence>
<dbReference type="AlphaFoldDB" id="A0A9W7F381"/>
<keyword evidence="3" id="KW-1185">Reference proteome</keyword>
<name>A0A9W7F381_9STRA</name>
<accession>A0A9W7F381</accession>
<organism evidence="2 3">
    <name type="scientific">Triparma laevis f. longispina</name>
    <dbReference type="NCBI Taxonomy" id="1714387"/>
    <lineage>
        <taxon>Eukaryota</taxon>
        <taxon>Sar</taxon>
        <taxon>Stramenopiles</taxon>
        <taxon>Ochrophyta</taxon>
        <taxon>Bolidophyceae</taxon>
        <taxon>Parmales</taxon>
        <taxon>Triparmaceae</taxon>
        <taxon>Triparma</taxon>
    </lineage>
</organism>
<dbReference type="GO" id="GO:0000166">
    <property type="term" value="F:nucleotide binding"/>
    <property type="evidence" value="ECO:0007669"/>
    <property type="project" value="InterPro"/>
</dbReference>
<dbReference type="Proteomes" id="UP001165122">
    <property type="component" value="Unassembled WGS sequence"/>
</dbReference>
<reference evidence="3" key="1">
    <citation type="journal article" date="2023" name="Commun. Biol.">
        <title>Genome analysis of Parmales, the sister group of diatoms, reveals the evolutionary specialization of diatoms from phago-mixotrophs to photoautotrophs.</title>
        <authorList>
            <person name="Ban H."/>
            <person name="Sato S."/>
            <person name="Yoshikawa S."/>
            <person name="Yamada K."/>
            <person name="Nakamura Y."/>
            <person name="Ichinomiya M."/>
            <person name="Sato N."/>
            <person name="Blanc-Mathieu R."/>
            <person name="Endo H."/>
            <person name="Kuwata A."/>
            <person name="Ogata H."/>
        </authorList>
    </citation>
    <scope>NUCLEOTIDE SEQUENCE [LARGE SCALE GENOMIC DNA]</scope>
    <source>
        <strain evidence="3">NIES 3700</strain>
    </source>
</reference>
<protein>
    <submittedName>
        <fullName evidence="2">Uncharacterized protein</fullName>
    </submittedName>
</protein>
<gene>
    <name evidence="2" type="ORF">TrLO_g11395</name>
</gene>
<dbReference type="Gene3D" id="1.20.1250.40">
    <property type="match status" value="1"/>
</dbReference>
<feature type="compositionally biased region" description="Polar residues" evidence="1">
    <location>
        <begin position="1"/>
        <end position="16"/>
    </location>
</feature>
<dbReference type="OrthoDB" id="2186918at2759"/>